<name>A0A080M4Y8_9PROT</name>
<reference evidence="2 4" key="1">
    <citation type="submission" date="2014-02" db="EMBL/GenBank/DDBJ databases">
        <title>Expanding our view of genomic diversity in Candidatus Accumulibacter clades.</title>
        <authorList>
            <person name="Skennerton C.T."/>
            <person name="Barr J.J."/>
            <person name="Slater F.R."/>
            <person name="Bond P.L."/>
            <person name="Tyson G.W."/>
        </authorList>
    </citation>
    <scope>NUCLEOTIDE SEQUENCE [LARGE SCALE GENOMIC DNA]</scope>
    <source>
        <strain evidence="4">SK-02</strain>
    </source>
</reference>
<dbReference type="EMBL" id="JDST02000059">
    <property type="protein sequence ID" value="KFB76278.1"/>
    <property type="molecule type" value="Genomic_DNA"/>
</dbReference>
<reference evidence="3" key="3">
    <citation type="submission" date="2020-06" db="EMBL/GenBank/DDBJ databases">
        <authorList>
            <person name="Arumugam K."/>
            <person name="Besarab I."/>
            <person name="Haryono M."/>
            <person name="Bagci C."/>
            <person name="Beier S."/>
            <person name="Buchfink B."/>
            <person name="Gorska A."/>
            <person name="Qiu G."/>
            <person name="Huson D.H."/>
            <person name="Williams R.B."/>
        </authorList>
    </citation>
    <scope>NUCLEOTIDE SEQUENCE</scope>
    <source>
        <strain evidence="3">SSA1</strain>
    </source>
</reference>
<evidence type="ECO:0000313" key="3">
    <source>
        <dbReference type="EMBL" id="QLH51370.1"/>
    </source>
</evidence>
<dbReference type="STRING" id="1453999.AW06_002700"/>
<organism evidence="2 4">
    <name type="scientific">Candidatus Accumulibacter cognatus</name>
    <dbReference type="NCBI Taxonomy" id="2954383"/>
    <lineage>
        <taxon>Bacteria</taxon>
        <taxon>Pseudomonadati</taxon>
        <taxon>Pseudomonadota</taxon>
        <taxon>Betaproteobacteria</taxon>
        <taxon>Candidatus Accumulibacter</taxon>
    </lineage>
</organism>
<dbReference type="RefSeq" id="WP_034950222.1">
    <property type="nucleotide sequence ID" value="NZ_JDST02000059.1"/>
</dbReference>
<feature type="chain" id="PRO_5001750833" evidence="1">
    <location>
        <begin position="23"/>
        <end position="87"/>
    </location>
</feature>
<sequence length="87" mass="9736">MKLNISATCLLLSMLVSGAAFADADDRKWISQCIKDNKGEGATAEVVRKYCVCMNDKMDENETRSISVWEKANPKAMKDCEKQSGWK</sequence>
<evidence type="ECO:0000313" key="4">
    <source>
        <dbReference type="Proteomes" id="UP000021315"/>
    </source>
</evidence>
<evidence type="ECO:0000313" key="2">
    <source>
        <dbReference type="EMBL" id="KFB76278.1"/>
    </source>
</evidence>
<evidence type="ECO:0000256" key="1">
    <source>
        <dbReference type="SAM" id="SignalP"/>
    </source>
</evidence>
<reference evidence="3 5" key="2">
    <citation type="journal article" date="2019" name="Microbiome">
        <title>Annotated bacterial chromosomes from frame-shift-corrected long-read metagenomic data.</title>
        <authorList>
            <person name="Arumugam K."/>
            <person name="Bagci C."/>
            <person name="Bessarab I."/>
            <person name="Beier S."/>
            <person name="Buchfink B."/>
            <person name="Gorska A."/>
            <person name="Qiu G."/>
            <person name="Huson D.H."/>
            <person name="Williams R.B.H."/>
        </authorList>
    </citation>
    <scope>NUCLEOTIDE SEQUENCE [LARGE SCALE GENOMIC DNA]</scope>
    <source>
        <strain evidence="3">SSA1</strain>
    </source>
</reference>
<accession>A0A080M4Y8</accession>
<dbReference type="Proteomes" id="UP000509684">
    <property type="component" value="Chromosome"/>
</dbReference>
<dbReference type="Proteomes" id="UP000021315">
    <property type="component" value="Unassembled WGS sequence"/>
</dbReference>
<dbReference type="EMBL" id="CP058708">
    <property type="protein sequence ID" value="QLH51370.1"/>
    <property type="molecule type" value="Genomic_DNA"/>
</dbReference>
<accession>A0A7D5ND29</accession>
<proteinExistence type="predicted"/>
<feature type="signal peptide" evidence="1">
    <location>
        <begin position="1"/>
        <end position="22"/>
    </location>
</feature>
<dbReference type="KEGG" id="acog:HWD57_17340"/>
<dbReference type="AlphaFoldDB" id="A0A080M4Y8"/>
<keyword evidence="1" id="KW-0732">Signal</keyword>
<gene>
    <name evidence="2" type="ORF">AW06_002700</name>
    <name evidence="3" type="ORF">HWD57_17340</name>
</gene>
<keyword evidence="4" id="KW-1185">Reference proteome</keyword>
<evidence type="ECO:0000313" key="5">
    <source>
        <dbReference type="Proteomes" id="UP000509684"/>
    </source>
</evidence>
<protein>
    <submittedName>
        <fullName evidence="2">Uncharacterized protein</fullName>
    </submittedName>
</protein>